<dbReference type="GO" id="GO:0052621">
    <property type="term" value="F:diguanylate cyclase activity"/>
    <property type="evidence" value="ECO:0007669"/>
    <property type="project" value="TreeGrafter"/>
</dbReference>
<proteinExistence type="predicted"/>
<evidence type="ECO:0000259" key="2">
    <source>
        <dbReference type="PROSITE" id="PS50887"/>
    </source>
</evidence>
<dbReference type="SUPFAM" id="SSF55073">
    <property type="entry name" value="Nucleotide cyclase"/>
    <property type="match status" value="1"/>
</dbReference>
<dbReference type="InterPro" id="IPR043128">
    <property type="entry name" value="Rev_trsase/Diguanyl_cyclase"/>
</dbReference>
<dbReference type="EMBL" id="JABEMA010000472">
    <property type="protein sequence ID" value="NNH24705.1"/>
    <property type="molecule type" value="Genomic_DNA"/>
</dbReference>
<gene>
    <name evidence="3" type="ORF">HLB09_16750</name>
</gene>
<dbReference type="Pfam" id="PF00990">
    <property type="entry name" value="GGDEF"/>
    <property type="match status" value="1"/>
</dbReference>
<dbReference type="AlphaFoldDB" id="A0A849BSZ9"/>
<feature type="transmembrane region" description="Helical" evidence="1">
    <location>
        <begin position="144"/>
        <end position="165"/>
    </location>
</feature>
<feature type="transmembrane region" description="Helical" evidence="1">
    <location>
        <begin position="97"/>
        <end position="116"/>
    </location>
</feature>
<dbReference type="PROSITE" id="PS50887">
    <property type="entry name" value="GGDEF"/>
    <property type="match status" value="1"/>
</dbReference>
<dbReference type="NCBIfam" id="TIGR00254">
    <property type="entry name" value="GGDEF"/>
    <property type="match status" value="1"/>
</dbReference>
<feature type="transmembrane region" description="Helical" evidence="1">
    <location>
        <begin position="15"/>
        <end position="35"/>
    </location>
</feature>
<evidence type="ECO:0000313" key="3">
    <source>
        <dbReference type="EMBL" id="NNH24705.1"/>
    </source>
</evidence>
<dbReference type="PANTHER" id="PTHR45138:SF9">
    <property type="entry name" value="DIGUANYLATE CYCLASE DGCM-RELATED"/>
    <property type="match status" value="1"/>
</dbReference>
<protein>
    <submittedName>
        <fullName evidence="3">GGDEF domain-containing protein</fullName>
    </submittedName>
</protein>
<evidence type="ECO:0000256" key="1">
    <source>
        <dbReference type="SAM" id="Phobius"/>
    </source>
</evidence>
<dbReference type="InterPro" id="IPR029787">
    <property type="entry name" value="Nucleotide_cyclase"/>
</dbReference>
<organism evidence="3 4">
    <name type="scientific">Pseudokineococcus marinus</name>
    <dbReference type="NCBI Taxonomy" id="351215"/>
    <lineage>
        <taxon>Bacteria</taxon>
        <taxon>Bacillati</taxon>
        <taxon>Actinomycetota</taxon>
        <taxon>Actinomycetes</taxon>
        <taxon>Kineosporiales</taxon>
        <taxon>Kineosporiaceae</taxon>
        <taxon>Pseudokineococcus</taxon>
    </lineage>
</organism>
<feature type="transmembrane region" description="Helical" evidence="1">
    <location>
        <begin position="121"/>
        <end position="138"/>
    </location>
</feature>
<keyword evidence="1" id="KW-0472">Membrane</keyword>
<dbReference type="SMART" id="SM00267">
    <property type="entry name" value="GGDEF"/>
    <property type="match status" value="1"/>
</dbReference>
<sequence length="290" mass="28858">MEEWRRVPEVATPRAVGAAFGVFYVAGGLVALLVAAAGPTGAPGRPVLTALGASALVVGALVAARRAHLPRLATHLLAAAATGLIGTAVLVTPDPRSAVLVAAVSVFVAVDTGVFFARLHALVHLSACLVTTTAALLVHGGVGLLGALALDLVLVAVALVVGVLARRASSASVDGLTGLPNRRGLDDALERLALAAGRSGGPLSVALVDLDGFKAVNDASGHDAGDELLRATAARWRAVLPRSALLARVGGDEFAVALAAPPAELALVLSPVVRDPGRPASAGVAAWAPP</sequence>
<dbReference type="PANTHER" id="PTHR45138">
    <property type="entry name" value="REGULATORY COMPONENTS OF SENSORY TRANSDUCTION SYSTEM"/>
    <property type="match status" value="1"/>
</dbReference>
<keyword evidence="1" id="KW-0812">Transmembrane</keyword>
<dbReference type="InterPro" id="IPR050469">
    <property type="entry name" value="Diguanylate_Cyclase"/>
</dbReference>
<feature type="transmembrane region" description="Helical" evidence="1">
    <location>
        <begin position="72"/>
        <end position="91"/>
    </location>
</feature>
<name>A0A849BSZ9_9ACTN</name>
<evidence type="ECO:0000313" key="4">
    <source>
        <dbReference type="Proteomes" id="UP000555552"/>
    </source>
</evidence>
<dbReference type="InterPro" id="IPR000160">
    <property type="entry name" value="GGDEF_dom"/>
</dbReference>
<feature type="domain" description="GGDEF" evidence="2">
    <location>
        <begin position="201"/>
        <end position="290"/>
    </location>
</feature>
<dbReference type="Proteomes" id="UP000555552">
    <property type="component" value="Unassembled WGS sequence"/>
</dbReference>
<feature type="non-terminal residue" evidence="3">
    <location>
        <position position="290"/>
    </location>
</feature>
<dbReference type="CDD" id="cd01949">
    <property type="entry name" value="GGDEF"/>
    <property type="match status" value="1"/>
</dbReference>
<accession>A0A849BSZ9</accession>
<keyword evidence="4" id="KW-1185">Reference proteome</keyword>
<dbReference type="Gene3D" id="3.30.70.270">
    <property type="match status" value="1"/>
</dbReference>
<reference evidence="3 4" key="1">
    <citation type="submission" date="2020-05" db="EMBL/GenBank/DDBJ databases">
        <title>MicrobeNet Type strains.</title>
        <authorList>
            <person name="Nicholson A.C."/>
        </authorList>
    </citation>
    <scope>NUCLEOTIDE SEQUENCE [LARGE SCALE GENOMIC DNA]</scope>
    <source>
        <strain evidence="3 4">JCM 14547</strain>
    </source>
</reference>
<feature type="transmembrane region" description="Helical" evidence="1">
    <location>
        <begin position="47"/>
        <end position="65"/>
    </location>
</feature>
<keyword evidence="1" id="KW-1133">Transmembrane helix</keyword>
<comment type="caution">
    <text evidence="3">The sequence shown here is derived from an EMBL/GenBank/DDBJ whole genome shotgun (WGS) entry which is preliminary data.</text>
</comment>
<dbReference type="RefSeq" id="WP_171204423.1">
    <property type="nucleotide sequence ID" value="NZ_JABEMA010000472.1"/>
</dbReference>